<evidence type="ECO:0000256" key="4">
    <source>
        <dbReference type="ARBA" id="ARBA00022692"/>
    </source>
</evidence>
<dbReference type="InterPro" id="IPR003593">
    <property type="entry name" value="AAA+_ATPase"/>
</dbReference>
<keyword evidence="2" id="KW-0813">Transport</keyword>
<feature type="transmembrane region" description="Helical" evidence="9">
    <location>
        <begin position="278"/>
        <end position="297"/>
    </location>
</feature>
<organism evidence="12 13">
    <name type="scientific">Peptostreptococcus russellii</name>
    <dbReference type="NCBI Taxonomy" id="215200"/>
    <lineage>
        <taxon>Bacteria</taxon>
        <taxon>Bacillati</taxon>
        <taxon>Bacillota</taxon>
        <taxon>Clostridia</taxon>
        <taxon>Peptostreptococcales</taxon>
        <taxon>Peptostreptococcaceae</taxon>
        <taxon>Peptostreptococcus</taxon>
    </lineage>
</organism>
<keyword evidence="7 9" id="KW-1133">Transmembrane helix</keyword>
<dbReference type="InterPro" id="IPR003439">
    <property type="entry name" value="ABC_transporter-like_ATP-bd"/>
</dbReference>
<evidence type="ECO:0000256" key="9">
    <source>
        <dbReference type="SAM" id="Phobius"/>
    </source>
</evidence>
<dbReference type="SUPFAM" id="SSF52540">
    <property type="entry name" value="P-loop containing nucleoside triphosphate hydrolases"/>
    <property type="match status" value="1"/>
</dbReference>
<dbReference type="GO" id="GO:0140359">
    <property type="term" value="F:ABC-type transporter activity"/>
    <property type="evidence" value="ECO:0007669"/>
    <property type="project" value="InterPro"/>
</dbReference>
<dbReference type="STRING" id="215200.SAMN05216454_10481"/>
<dbReference type="InterPro" id="IPR017871">
    <property type="entry name" value="ABC_transporter-like_CS"/>
</dbReference>
<dbReference type="FunFam" id="3.40.50.300:FF:000221">
    <property type="entry name" value="Multidrug ABC transporter ATP-binding protein"/>
    <property type="match status" value="1"/>
</dbReference>
<evidence type="ECO:0000256" key="2">
    <source>
        <dbReference type="ARBA" id="ARBA00022448"/>
    </source>
</evidence>
<dbReference type="Gene3D" id="1.20.1560.10">
    <property type="entry name" value="ABC transporter type 1, transmembrane domain"/>
    <property type="match status" value="1"/>
</dbReference>
<evidence type="ECO:0000313" key="13">
    <source>
        <dbReference type="Proteomes" id="UP000199512"/>
    </source>
</evidence>
<evidence type="ECO:0000256" key="6">
    <source>
        <dbReference type="ARBA" id="ARBA00022840"/>
    </source>
</evidence>
<dbReference type="GO" id="GO:0016887">
    <property type="term" value="F:ATP hydrolysis activity"/>
    <property type="evidence" value="ECO:0007669"/>
    <property type="project" value="InterPro"/>
</dbReference>
<dbReference type="RefSeq" id="WP_091974815.1">
    <property type="nucleotide sequence ID" value="NZ_FODF01000004.1"/>
</dbReference>
<protein>
    <submittedName>
        <fullName evidence="12">ATP-binding cassette, subfamily B</fullName>
    </submittedName>
</protein>
<dbReference type="EMBL" id="FODF01000004">
    <property type="protein sequence ID" value="SEN46605.1"/>
    <property type="molecule type" value="Genomic_DNA"/>
</dbReference>
<dbReference type="SMART" id="SM00382">
    <property type="entry name" value="AAA"/>
    <property type="match status" value="1"/>
</dbReference>
<keyword evidence="4 9" id="KW-0812">Transmembrane</keyword>
<evidence type="ECO:0000259" key="11">
    <source>
        <dbReference type="PROSITE" id="PS50929"/>
    </source>
</evidence>
<feature type="transmembrane region" description="Helical" evidence="9">
    <location>
        <begin position="20"/>
        <end position="39"/>
    </location>
</feature>
<dbReference type="InterPro" id="IPR011527">
    <property type="entry name" value="ABC1_TM_dom"/>
</dbReference>
<feature type="transmembrane region" description="Helical" evidence="9">
    <location>
        <begin position="246"/>
        <end position="266"/>
    </location>
</feature>
<name>A0A1H8GRY0_9FIRM</name>
<dbReference type="GO" id="GO:0005524">
    <property type="term" value="F:ATP binding"/>
    <property type="evidence" value="ECO:0007669"/>
    <property type="project" value="UniProtKB-KW"/>
</dbReference>
<dbReference type="OrthoDB" id="9762778at2"/>
<dbReference type="GO" id="GO:0005886">
    <property type="term" value="C:plasma membrane"/>
    <property type="evidence" value="ECO:0007669"/>
    <property type="project" value="UniProtKB-SubCell"/>
</dbReference>
<feature type="domain" description="ABC transporter" evidence="10">
    <location>
        <begin position="337"/>
        <end position="570"/>
    </location>
</feature>
<evidence type="ECO:0000313" key="12">
    <source>
        <dbReference type="EMBL" id="SEN46605.1"/>
    </source>
</evidence>
<reference evidence="12 13" key="1">
    <citation type="submission" date="2016-10" db="EMBL/GenBank/DDBJ databases">
        <authorList>
            <person name="de Groot N.N."/>
        </authorList>
    </citation>
    <scope>NUCLEOTIDE SEQUENCE [LARGE SCALE GENOMIC DNA]</scope>
    <source>
        <strain evidence="12 13">Calf135</strain>
    </source>
</reference>
<evidence type="ECO:0000259" key="10">
    <source>
        <dbReference type="PROSITE" id="PS50893"/>
    </source>
</evidence>
<gene>
    <name evidence="12" type="ORF">SAMN05216454_10481</name>
</gene>
<sequence length="585" mass="66546">MKVYRKLFKYVSTEKNNGILAVLFSFISVIATCIGYYYIYNILKLLILSKDFVMAKEYAFISMICLTLGGILYIFSGLFSHKLGFRIETNLKKRGIDGITNASFKFFDINESGVIRKTIDDNASMTHQAIAHMIPDLGQAFLTPILVLILAFLVSFRVGILLIATILVASIFIMRMMGGETSFMQVYQDALKRLSGETVEYVRGIQVVKIFKADINSFKALYDAIYDYSKNAYAYSKSCKFPYVTYQWIFLGAISIIILPISFYLSKISDKQYFMIEIIMYFFLIGIIYVTIMRIMYASQNIFNASYAVDNLEKIYEEMLKDKLEFGSNTKFKNYNISFENVSFSYGEKYILENFNLDLQQGKSYALVGESGSGKSTIAKLLSGFYKVDNGKIKIGDKSISSYTEDAITDSISFVFQDPKLFKISIYDNVAIAKKNAKKGDVMKALKLAGCNDILEKLPQREKTLIGEKGVHLSGGEKQRIAIARAILKDAPILIMDEASAAIDADNEYKLQESFKELMRKKTVVMIAHRLSSIKNVDEIIVLKNGKVVEKANHKELIKYNSEYKRILDLYNKTNDWRVKDEGML</sequence>
<dbReference type="Pfam" id="PF00005">
    <property type="entry name" value="ABC_tran"/>
    <property type="match status" value="1"/>
</dbReference>
<keyword evidence="13" id="KW-1185">Reference proteome</keyword>
<dbReference type="InterPro" id="IPR036640">
    <property type="entry name" value="ABC1_TM_sf"/>
</dbReference>
<dbReference type="SUPFAM" id="SSF90123">
    <property type="entry name" value="ABC transporter transmembrane region"/>
    <property type="match status" value="1"/>
</dbReference>
<comment type="subcellular location">
    <subcellularLocation>
        <location evidence="1">Cell membrane</location>
        <topology evidence="1">Multi-pass membrane protein</topology>
    </subcellularLocation>
</comment>
<dbReference type="Gene3D" id="3.40.50.300">
    <property type="entry name" value="P-loop containing nucleotide triphosphate hydrolases"/>
    <property type="match status" value="1"/>
</dbReference>
<feature type="transmembrane region" description="Helical" evidence="9">
    <location>
        <begin position="141"/>
        <end position="174"/>
    </location>
</feature>
<keyword evidence="8 9" id="KW-0472">Membrane</keyword>
<accession>A0A1H8GRY0</accession>
<dbReference type="PANTHER" id="PTHR24221:SF397">
    <property type="entry name" value="ABC TRANSPORTER, ATP-BINDING TRANSMEMBRANE PROTEIN"/>
    <property type="match status" value="1"/>
</dbReference>
<keyword evidence="3" id="KW-1003">Cell membrane</keyword>
<evidence type="ECO:0000256" key="7">
    <source>
        <dbReference type="ARBA" id="ARBA00022989"/>
    </source>
</evidence>
<evidence type="ECO:0000256" key="1">
    <source>
        <dbReference type="ARBA" id="ARBA00004651"/>
    </source>
</evidence>
<dbReference type="AlphaFoldDB" id="A0A1H8GRY0"/>
<dbReference type="InterPro" id="IPR039421">
    <property type="entry name" value="Type_1_exporter"/>
</dbReference>
<keyword evidence="5" id="KW-0547">Nucleotide-binding</keyword>
<dbReference type="GO" id="GO:0034040">
    <property type="term" value="F:ATPase-coupled lipid transmembrane transporter activity"/>
    <property type="evidence" value="ECO:0007669"/>
    <property type="project" value="TreeGrafter"/>
</dbReference>
<dbReference type="Pfam" id="PF00664">
    <property type="entry name" value="ABC_membrane"/>
    <property type="match status" value="1"/>
</dbReference>
<dbReference type="PANTHER" id="PTHR24221">
    <property type="entry name" value="ATP-BINDING CASSETTE SUB-FAMILY B"/>
    <property type="match status" value="1"/>
</dbReference>
<evidence type="ECO:0000256" key="3">
    <source>
        <dbReference type="ARBA" id="ARBA00022475"/>
    </source>
</evidence>
<feature type="transmembrane region" description="Helical" evidence="9">
    <location>
        <begin position="59"/>
        <end position="79"/>
    </location>
</feature>
<dbReference type="Proteomes" id="UP000199512">
    <property type="component" value="Unassembled WGS sequence"/>
</dbReference>
<dbReference type="PROSITE" id="PS50893">
    <property type="entry name" value="ABC_TRANSPORTER_2"/>
    <property type="match status" value="1"/>
</dbReference>
<evidence type="ECO:0000256" key="8">
    <source>
        <dbReference type="ARBA" id="ARBA00023136"/>
    </source>
</evidence>
<proteinExistence type="predicted"/>
<feature type="domain" description="ABC transmembrane type-1" evidence="11">
    <location>
        <begin position="19"/>
        <end position="314"/>
    </location>
</feature>
<dbReference type="InterPro" id="IPR027417">
    <property type="entry name" value="P-loop_NTPase"/>
</dbReference>
<dbReference type="PROSITE" id="PS50929">
    <property type="entry name" value="ABC_TM1F"/>
    <property type="match status" value="1"/>
</dbReference>
<evidence type="ECO:0000256" key="5">
    <source>
        <dbReference type="ARBA" id="ARBA00022741"/>
    </source>
</evidence>
<keyword evidence="6 12" id="KW-0067">ATP-binding</keyword>
<dbReference type="PROSITE" id="PS00211">
    <property type="entry name" value="ABC_TRANSPORTER_1"/>
    <property type="match status" value="1"/>
</dbReference>